<dbReference type="GO" id="GO:0016567">
    <property type="term" value="P:protein ubiquitination"/>
    <property type="evidence" value="ECO:0007669"/>
    <property type="project" value="InterPro"/>
</dbReference>
<organism evidence="18 19">
    <name type="scientific">Salpingoeca rosetta (strain ATCC 50818 / BSB-021)</name>
    <dbReference type="NCBI Taxonomy" id="946362"/>
    <lineage>
        <taxon>Eukaryota</taxon>
        <taxon>Choanoflagellata</taxon>
        <taxon>Craspedida</taxon>
        <taxon>Salpingoecidae</taxon>
        <taxon>Salpingoeca</taxon>
    </lineage>
</organism>
<dbReference type="SUPFAM" id="SSF57850">
    <property type="entry name" value="RING/U-box"/>
    <property type="match status" value="1"/>
</dbReference>
<dbReference type="InParanoid" id="F2UME6"/>
<dbReference type="Proteomes" id="UP000007799">
    <property type="component" value="Unassembled WGS sequence"/>
</dbReference>
<protein>
    <recommendedName>
        <fullName evidence="3">RING-type E3 ubiquitin transferase</fullName>
        <ecNumber evidence="3">2.3.2.27</ecNumber>
    </recommendedName>
</protein>
<feature type="region of interest" description="Disordered" evidence="15">
    <location>
        <begin position="245"/>
        <end position="284"/>
    </location>
</feature>
<sequence length="341" mass="38142">MKLQWSAHVPPTLQSVRMMSLAEITQRLQNGSKPLLAAVLGKLEPDGKPLRVHDQDVMAWKNTVYEHSSARTSGIWSAKRSKLSQQESVCNMVFRDHSSSAQVEGGSWELPYQVTNNNFQPANVGVVAALFSSVAGRSIVGYETVDETVPVGLNVLGIGEFYLTSRGLMMRTSGRGVSLFTRDTLQDVINSAQARASLWRVMLLLCATLGTLCVVAIVRSELRRLHTQQERARQMARIMQARAQQQHAVRQHRAQQQERRQVLRQHRAQQEQAARDSDEANESPTNCNVCLDNACDTVIVPCGHMCMCSMCADRLLDLPRSQHRCPVCRTHVDNIIPVFRS</sequence>
<keyword evidence="8" id="KW-0833">Ubl conjugation pathway</keyword>
<dbReference type="InterPro" id="IPR013083">
    <property type="entry name" value="Znf_RING/FYVE/PHD"/>
</dbReference>
<gene>
    <name evidence="18" type="ORF">PTSG_09361</name>
</gene>
<dbReference type="GO" id="GO:0061630">
    <property type="term" value="F:ubiquitin protein ligase activity"/>
    <property type="evidence" value="ECO:0007669"/>
    <property type="project" value="UniProtKB-EC"/>
</dbReference>
<evidence type="ECO:0000256" key="10">
    <source>
        <dbReference type="ARBA" id="ARBA00022833"/>
    </source>
</evidence>
<evidence type="ECO:0000256" key="14">
    <source>
        <dbReference type="PROSITE-ProRule" id="PRU00175"/>
    </source>
</evidence>
<reference evidence="18" key="1">
    <citation type="submission" date="2009-08" db="EMBL/GenBank/DDBJ databases">
        <title>Annotation of Salpingoeca rosetta.</title>
        <authorList>
            <consortium name="The Broad Institute Genome Sequencing Platform"/>
            <person name="Russ C."/>
            <person name="Cuomo C."/>
            <person name="Burger G."/>
            <person name="Gray M.W."/>
            <person name="Holland P.W.H."/>
            <person name="King N."/>
            <person name="Lang F.B.F."/>
            <person name="Roger A.J."/>
            <person name="Ruiz-Trillo I."/>
            <person name="Young S.K."/>
            <person name="Zeng Q."/>
            <person name="Gargeya S."/>
            <person name="Alvarado L."/>
            <person name="Berlin A."/>
            <person name="Chapman S.B."/>
            <person name="Chen Z."/>
            <person name="Freedman E."/>
            <person name="Gellesch M."/>
            <person name="Goldberg J."/>
            <person name="Griggs A."/>
            <person name="Gujja S."/>
            <person name="Heilman E."/>
            <person name="Heiman D."/>
            <person name="Howarth C."/>
            <person name="Mehta T."/>
            <person name="Neiman D."/>
            <person name="Pearson M."/>
            <person name="Roberts A."/>
            <person name="Saif S."/>
            <person name="Shea T."/>
            <person name="Shenoy N."/>
            <person name="Sisk P."/>
            <person name="Stolte C."/>
            <person name="Sykes S."/>
            <person name="White J."/>
            <person name="Yandava C."/>
            <person name="Haas B."/>
            <person name="Nusbaum C."/>
            <person name="Birren B."/>
        </authorList>
    </citation>
    <scope>NUCLEOTIDE SEQUENCE</scope>
    <source>
        <strain evidence="18">ATCC 50818</strain>
    </source>
</reference>
<dbReference type="EMBL" id="GL832982">
    <property type="protein sequence ID" value="EGD78295.1"/>
    <property type="molecule type" value="Genomic_DNA"/>
</dbReference>
<keyword evidence="6" id="KW-0479">Metal-binding</keyword>
<proteinExistence type="predicted"/>
<evidence type="ECO:0000256" key="6">
    <source>
        <dbReference type="ARBA" id="ARBA00022723"/>
    </source>
</evidence>
<dbReference type="PANTHER" id="PTHR12183">
    <property type="entry name" value="MITOCHONDRIAL UBIQUITIN LIGASE ACTIVATOR OF NFKB 1"/>
    <property type="match status" value="1"/>
</dbReference>
<dbReference type="GO" id="GO:0008270">
    <property type="term" value="F:zinc ion binding"/>
    <property type="evidence" value="ECO:0007669"/>
    <property type="project" value="UniProtKB-KW"/>
</dbReference>
<dbReference type="eggNOG" id="KOG1571">
    <property type="taxonomic scope" value="Eukaryota"/>
</dbReference>
<evidence type="ECO:0000256" key="2">
    <source>
        <dbReference type="ARBA" id="ARBA00004374"/>
    </source>
</evidence>
<dbReference type="FunCoup" id="F2UME6">
    <property type="interactions" value="422"/>
</dbReference>
<dbReference type="OMA" id="YILWKQY"/>
<dbReference type="Pfam" id="PF12483">
    <property type="entry name" value="GIDE"/>
    <property type="match status" value="1"/>
</dbReference>
<evidence type="ECO:0000256" key="9">
    <source>
        <dbReference type="ARBA" id="ARBA00022787"/>
    </source>
</evidence>
<dbReference type="InterPro" id="IPR022170">
    <property type="entry name" value="MUL1-like"/>
</dbReference>
<dbReference type="AlphaFoldDB" id="F2UME6"/>
<dbReference type="InterPro" id="IPR001841">
    <property type="entry name" value="Znf_RING"/>
</dbReference>
<dbReference type="KEGG" id="sre:PTSG_09361"/>
<dbReference type="GeneID" id="16070168"/>
<feature type="transmembrane region" description="Helical" evidence="16">
    <location>
        <begin position="198"/>
        <end position="218"/>
    </location>
</feature>
<evidence type="ECO:0000313" key="19">
    <source>
        <dbReference type="Proteomes" id="UP000007799"/>
    </source>
</evidence>
<keyword evidence="13 16" id="KW-0472">Membrane</keyword>
<evidence type="ECO:0000256" key="11">
    <source>
        <dbReference type="ARBA" id="ARBA00022989"/>
    </source>
</evidence>
<evidence type="ECO:0000256" key="5">
    <source>
        <dbReference type="ARBA" id="ARBA00022692"/>
    </source>
</evidence>
<evidence type="ECO:0000256" key="16">
    <source>
        <dbReference type="SAM" id="Phobius"/>
    </source>
</evidence>
<evidence type="ECO:0000259" key="17">
    <source>
        <dbReference type="PROSITE" id="PS50089"/>
    </source>
</evidence>
<dbReference type="RefSeq" id="XP_004989618.1">
    <property type="nucleotide sequence ID" value="XM_004989561.1"/>
</dbReference>
<keyword evidence="12" id="KW-0496">Mitochondrion</keyword>
<dbReference type="SMART" id="SM00184">
    <property type="entry name" value="RING"/>
    <property type="match status" value="1"/>
</dbReference>
<dbReference type="Pfam" id="PF13920">
    <property type="entry name" value="zf-C3HC4_3"/>
    <property type="match status" value="1"/>
</dbReference>
<feature type="domain" description="RING-type" evidence="17">
    <location>
        <begin position="287"/>
        <end position="329"/>
    </location>
</feature>
<evidence type="ECO:0000256" key="7">
    <source>
        <dbReference type="ARBA" id="ARBA00022771"/>
    </source>
</evidence>
<dbReference type="InterPro" id="IPR051652">
    <property type="entry name" value="MDM2_MDM4_MUL1"/>
</dbReference>
<keyword evidence="11 16" id="KW-1133">Transmembrane helix</keyword>
<dbReference type="Gene3D" id="3.30.40.10">
    <property type="entry name" value="Zinc/RING finger domain, C3HC4 (zinc finger)"/>
    <property type="match status" value="1"/>
</dbReference>
<keyword evidence="7 14" id="KW-0863">Zinc-finger</keyword>
<evidence type="ECO:0000256" key="13">
    <source>
        <dbReference type="ARBA" id="ARBA00023136"/>
    </source>
</evidence>
<evidence type="ECO:0000256" key="8">
    <source>
        <dbReference type="ARBA" id="ARBA00022786"/>
    </source>
</evidence>
<dbReference type="PANTHER" id="PTHR12183:SF32">
    <property type="entry name" value="MITOCHONDRIAL E3 UBIQUITIN PROTEIN LIGASE 1"/>
    <property type="match status" value="1"/>
</dbReference>
<keyword evidence="10" id="KW-0862">Zinc</keyword>
<evidence type="ECO:0000256" key="15">
    <source>
        <dbReference type="SAM" id="MobiDB-lite"/>
    </source>
</evidence>
<dbReference type="STRING" id="946362.F2UME6"/>
<evidence type="ECO:0000313" key="18">
    <source>
        <dbReference type="EMBL" id="EGD78295.1"/>
    </source>
</evidence>
<keyword evidence="5 16" id="KW-0812">Transmembrane</keyword>
<comment type="subcellular location">
    <subcellularLocation>
        <location evidence="2">Mitochondrion outer membrane</location>
        <topology evidence="2">Multi-pass membrane protein</topology>
    </subcellularLocation>
</comment>
<evidence type="ECO:0000256" key="4">
    <source>
        <dbReference type="ARBA" id="ARBA00022679"/>
    </source>
</evidence>
<dbReference type="GO" id="GO:0005741">
    <property type="term" value="C:mitochondrial outer membrane"/>
    <property type="evidence" value="ECO:0007669"/>
    <property type="project" value="UniProtKB-SubCell"/>
</dbReference>
<dbReference type="EC" id="2.3.2.27" evidence="3"/>
<evidence type="ECO:0000256" key="3">
    <source>
        <dbReference type="ARBA" id="ARBA00012483"/>
    </source>
</evidence>
<evidence type="ECO:0000256" key="1">
    <source>
        <dbReference type="ARBA" id="ARBA00000900"/>
    </source>
</evidence>
<dbReference type="OrthoDB" id="66726at2759"/>
<accession>F2UME6</accession>
<keyword evidence="9" id="KW-1000">Mitochondrion outer membrane</keyword>
<name>F2UME6_SALR5</name>
<keyword evidence="19" id="KW-1185">Reference proteome</keyword>
<evidence type="ECO:0000256" key="12">
    <source>
        <dbReference type="ARBA" id="ARBA00023128"/>
    </source>
</evidence>
<dbReference type="PROSITE" id="PS50089">
    <property type="entry name" value="ZF_RING_2"/>
    <property type="match status" value="1"/>
</dbReference>
<comment type="catalytic activity">
    <reaction evidence="1">
        <text>S-ubiquitinyl-[E2 ubiquitin-conjugating enzyme]-L-cysteine + [acceptor protein]-L-lysine = [E2 ubiquitin-conjugating enzyme]-L-cysteine + N(6)-ubiquitinyl-[acceptor protein]-L-lysine.</text>
        <dbReference type="EC" id="2.3.2.27"/>
    </reaction>
</comment>
<keyword evidence="4" id="KW-0808">Transferase</keyword>